<dbReference type="InterPro" id="IPR002181">
    <property type="entry name" value="Fibrinogen_a/b/g_C_dom"/>
</dbReference>
<gene>
    <name evidence="2" type="ORF">BSL78_24931</name>
</gene>
<protein>
    <submittedName>
        <fullName evidence="2">Putative ficolin-2-like</fullName>
    </submittedName>
</protein>
<dbReference type="SUPFAM" id="SSF56496">
    <property type="entry name" value="Fibrinogen C-terminal domain-like"/>
    <property type="match status" value="1"/>
</dbReference>
<feature type="domain" description="Fibrinogen C-terminal" evidence="1">
    <location>
        <begin position="1"/>
        <end position="75"/>
    </location>
</feature>
<dbReference type="Gene3D" id="3.90.215.10">
    <property type="entry name" value="Gamma Fibrinogen, chain A, domain 1"/>
    <property type="match status" value="1"/>
</dbReference>
<dbReference type="PANTHER" id="PTHR19143">
    <property type="entry name" value="FIBRINOGEN/TENASCIN/ANGIOPOEITIN"/>
    <property type="match status" value="1"/>
</dbReference>
<dbReference type="PROSITE" id="PS51406">
    <property type="entry name" value="FIBRINOGEN_C_2"/>
    <property type="match status" value="1"/>
</dbReference>
<evidence type="ECO:0000259" key="1">
    <source>
        <dbReference type="PROSITE" id="PS51406"/>
    </source>
</evidence>
<organism evidence="2 3">
    <name type="scientific">Stichopus japonicus</name>
    <name type="common">Sea cucumber</name>
    <dbReference type="NCBI Taxonomy" id="307972"/>
    <lineage>
        <taxon>Eukaryota</taxon>
        <taxon>Metazoa</taxon>
        <taxon>Echinodermata</taxon>
        <taxon>Eleutherozoa</taxon>
        <taxon>Echinozoa</taxon>
        <taxon>Holothuroidea</taxon>
        <taxon>Aspidochirotacea</taxon>
        <taxon>Aspidochirotida</taxon>
        <taxon>Stichopodidae</taxon>
        <taxon>Apostichopus</taxon>
    </lineage>
</organism>
<proteinExistence type="predicted"/>
<evidence type="ECO:0000313" key="3">
    <source>
        <dbReference type="Proteomes" id="UP000230750"/>
    </source>
</evidence>
<reference evidence="2 3" key="1">
    <citation type="journal article" date="2017" name="PLoS Biol.">
        <title>The sea cucumber genome provides insights into morphological evolution and visceral regeneration.</title>
        <authorList>
            <person name="Zhang X."/>
            <person name="Sun L."/>
            <person name="Yuan J."/>
            <person name="Sun Y."/>
            <person name="Gao Y."/>
            <person name="Zhang L."/>
            <person name="Li S."/>
            <person name="Dai H."/>
            <person name="Hamel J.F."/>
            <person name="Liu C."/>
            <person name="Yu Y."/>
            <person name="Liu S."/>
            <person name="Lin W."/>
            <person name="Guo K."/>
            <person name="Jin S."/>
            <person name="Xu P."/>
            <person name="Storey K.B."/>
            <person name="Huan P."/>
            <person name="Zhang T."/>
            <person name="Zhou Y."/>
            <person name="Zhang J."/>
            <person name="Lin C."/>
            <person name="Li X."/>
            <person name="Xing L."/>
            <person name="Huo D."/>
            <person name="Sun M."/>
            <person name="Wang L."/>
            <person name="Mercier A."/>
            <person name="Li F."/>
            <person name="Yang H."/>
            <person name="Xiang J."/>
        </authorList>
    </citation>
    <scope>NUCLEOTIDE SEQUENCE [LARGE SCALE GENOMIC DNA]</scope>
    <source>
        <strain evidence="2">Shaxun</strain>
        <tissue evidence="2">Muscle</tissue>
    </source>
</reference>
<dbReference type="GO" id="GO:0005615">
    <property type="term" value="C:extracellular space"/>
    <property type="evidence" value="ECO:0007669"/>
    <property type="project" value="TreeGrafter"/>
</dbReference>
<dbReference type="Pfam" id="PF00147">
    <property type="entry name" value="Fibrinogen_C"/>
    <property type="match status" value="1"/>
</dbReference>
<accession>A0A2G8JR81</accession>
<dbReference type="InterPro" id="IPR050373">
    <property type="entry name" value="Fibrinogen_C-term_domain"/>
</dbReference>
<dbReference type="EMBL" id="MRZV01001384">
    <property type="protein sequence ID" value="PIK38233.1"/>
    <property type="molecule type" value="Genomic_DNA"/>
</dbReference>
<dbReference type="Proteomes" id="UP000230750">
    <property type="component" value="Unassembled WGS sequence"/>
</dbReference>
<keyword evidence="3" id="KW-1185">Reference proteome</keyword>
<evidence type="ECO:0000313" key="2">
    <source>
        <dbReference type="EMBL" id="PIK38233.1"/>
    </source>
</evidence>
<sequence>NALSYHRNQQFSTKDRDNDAYSYNCASYYNGAWWYKDCYIYSSLNCIYGNYYQYWYYLPGSYYYVKFTEMKIRPI</sequence>
<name>A0A2G8JR81_STIJA</name>
<feature type="non-terminal residue" evidence="2">
    <location>
        <position position="1"/>
    </location>
</feature>
<dbReference type="InterPro" id="IPR014716">
    <property type="entry name" value="Fibrinogen_a/b/g_C_1"/>
</dbReference>
<dbReference type="OrthoDB" id="6146709at2759"/>
<dbReference type="InterPro" id="IPR036056">
    <property type="entry name" value="Fibrinogen-like_C"/>
</dbReference>
<comment type="caution">
    <text evidence="2">The sequence shown here is derived from an EMBL/GenBank/DDBJ whole genome shotgun (WGS) entry which is preliminary data.</text>
</comment>
<dbReference type="STRING" id="307972.A0A2G8JR81"/>
<dbReference type="AlphaFoldDB" id="A0A2G8JR81"/>